<dbReference type="Pfam" id="PF12796">
    <property type="entry name" value="Ank_2"/>
    <property type="match status" value="2"/>
</dbReference>
<reference evidence="4" key="1">
    <citation type="journal article" date="2020" name="Stud. Mycol.">
        <title>101 Dothideomycetes genomes: a test case for predicting lifestyles and emergence of pathogens.</title>
        <authorList>
            <person name="Haridas S."/>
            <person name="Albert R."/>
            <person name="Binder M."/>
            <person name="Bloem J."/>
            <person name="Labutti K."/>
            <person name="Salamov A."/>
            <person name="Andreopoulos B."/>
            <person name="Baker S."/>
            <person name="Barry K."/>
            <person name="Bills G."/>
            <person name="Bluhm B."/>
            <person name="Cannon C."/>
            <person name="Castanera R."/>
            <person name="Culley D."/>
            <person name="Daum C."/>
            <person name="Ezra D."/>
            <person name="Gonzalez J."/>
            <person name="Henrissat B."/>
            <person name="Kuo A."/>
            <person name="Liang C."/>
            <person name="Lipzen A."/>
            <person name="Lutzoni F."/>
            <person name="Magnuson J."/>
            <person name="Mondo S."/>
            <person name="Nolan M."/>
            <person name="Ohm R."/>
            <person name="Pangilinan J."/>
            <person name="Park H.-J."/>
            <person name="Ramirez L."/>
            <person name="Alfaro M."/>
            <person name="Sun H."/>
            <person name="Tritt A."/>
            <person name="Yoshinaga Y."/>
            <person name="Zwiers L.-H."/>
            <person name="Turgeon B."/>
            <person name="Goodwin S."/>
            <person name="Spatafora J."/>
            <person name="Crous P."/>
            <person name="Grigoriev I."/>
        </authorList>
    </citation>
    <scope>NUCLEOTIDE SEQUENCE</scope>
    <source>
        <strain evidence="4">CBS 122681</strain>
    </source>
</reference>
<keyword evidence="5" id="KW-1185">Reference proteome</keyword>
<dbReference type="Pfam" id="PF00023">
    <property type="entry name" value="Ank"/>
    <property type="match status" value="1"/>
</dbReference>
<keyword evidence="1" id="KW-0677">Repeat</keyword>
<keyword evidence="2 3" id="KW-0040">ANK repeat</keyword>
<dbReference type="Proteomes" id="UP000799324">
    <property type="component" value="Unassembled WGS sequence"/>
</dbReference>
<evidence type="ECO:0000256" key="1">
    <source>
        <dbReference type="ARBA" id="ARBA00022737"/>
    </source>
</evidence>
<feature type="repeat" description="ANK" evidence="3">
    <location>
        <begin position="100"/>
        <end position="132"/>
    </location>
</feature>
<accession>A0A6A6TFJ0</accession>
<evidence type="ECO:0000256" key="3">
    <source>
        <dbReference type="PROSITE-ProRule" id="PRU00023"/>
    </source>
</evidence>
<protein>
    <submittedName>
        <fullName evidence="4">Ankyrin</fullName>
    </submittedName>
</protein>
<feature type="repeat" description="ANK" evidence="3">
    <location>
        <begin position="283"/>
        <end position="304"/>
    </location>
</feature>
<organism evidence="4 5">
    <name type="scientific">Lophiostoma macrostomum CBS 122681</name>
    <dbReference type="NCBI Taxonomy" id="1314788"/>
    <lineage>
        <taxon>Eukaryota</taxon>
        <taxon>Fungi</taxon>
        <taxon>Dikarya</taxon>
        <taxon>Ascomycota</taxon>
        <taxon>Pezizomycotina</taxon>
        <taxon>Dothideomycetes</taxon>
        <taxon>Pleosporomycetidae</taxon>
        <taxon>Pleosporales</taxon>
        <taxon>Lophiostomataceae</taxon>
        <taxon>Lophiostoma</taxon>
    </lineage>
</organism>
<dbReference type="InterPro" id="IPR036770">
    <property type="entry name" value="Ankyrin_rpt-contain_sf"/>
</dbReference>
<dbReference type="SUPFAM" id="SSF48403">
    <property type="entry name" value="Ankyrin repeat"/>
    <property type="match status" value="1"/>
</dbReference>
<dbReference type="InterPro" id="IPR002110">
    <property type="entry name" value="Ankyrin_rpt"/>
</dbReference>
<gene>
    <name evidence="4" type="ORF">K491DRAFT_289645</name>
</gene>
<dbReference type="AlphaFoldDB" id="A0A6A6TFJ0"/>
<dbReference type="PROSITE" id="PS50088">
    <property type="entry name" value="ANK_REPEAT"/>
    <property type="match status" value="2"/>
</dbReference>
<sequence>MNASLVTEEETQHLSRCMQEFIDGARTVLQSINSTKKVPKELIQWPLFIPRKKLQMPFIMSYVRRAGLTDCLGRSPAHLALDIGYPETWTQVDPNSEDVLGRTALYFTARYGTPGPVEALLSRGADASHRSASGLTPLHVAAILNSLDICRLLWFRQDGCRNWSSFGDCTGRTPLHWAACAGNQDSVDFYCCYGSLTFSDSHSTFRDGAMVRRDVDNFGNSVTLLASQCRRFNIVMSLLHYRFAADIPNEMGRTPFWYAARYGDLGAIKALRKFTAIDRKDKNGRTPLAEAARQGFSDIVQYLLAQNVYDSRTGALVKLYVDRKSKDNQGRTPLHLAYDAKRVECVRVLRLRHVM</sequence>
<dbReference type="Gene3D" id="1.25.40.20">
    <property type="entry name" value="Ankyrin repeat-containing domain"/>
    <property type="match status" value="2"/>
</dbReference>
<dbReference type="OrthoDB" id="3801246at2759"/>
<evidence type="ECO:0000313" key="4">
    <source>
        <dbReference type="EMBL" id="KAF2658196.1"/>
    </source>
</evidence>
<dbReference type="EMBL" id="MU004317">
    <property type="protein sequence ID" value="KAF2658196.1"/>
    <property type="molecule type" value="Genomic_DNA"/>
</dbReference>
<dbReference type="SMART" id="SM00248">
    <property type="entry name" value="ANK"/>
    <property type="match status" value="6"/>
</dbReference>
<evidence type="ECO:0000313" key="5">
    <source>
        <dbReference type="Proteomes" id="UP000799324"/>
    </source>
</evidence>
<proteinExistence type="predicted"/>
<dbReference type="PANTHER" id="PTHR24166">
    <property type="entry name" value="ROLLING PEBBLES, ISOFORM B"/>
    <property type="match status" value="1"/>
</dbReference>
<dbReference type="PANTHER" id="PTHR24166:SF48">
    <property type="entry name" value="PROTEIN VAPYRIN"/>
    <property type="match status" value="1"/>
</dbReference>
<dbReference type="PROSITE" id="PS50297">
    <property type="entry name" value="ANK_REP_REGION"/>
    <property type="match status" value="1"/>
</dbReference>
<dbReference type="InterPro" id="IPR050889">
    <property type="entry name" value="Dendritic_Spine_Reg/Scaffold"/>
</dbReference>
<name>A0A6A6TFJ0_9PLEO</name>
<evidence type="ECO:0000256" key="2">
    <source>
        <dbReference type="ARBA" id="ARBA00023043"/>
    </source>
</evidence>